<organism evidence="1 2">
    <name type="scientific">Aerosakkonema funiforme FACHB-1375</name>
    <dbReference type="NCBI Taxonomy" id="2949571"/>
    <lineage>
        <taxon>Bacteria</taxon>
        <taxon>Bacillati</taxon>
        <taxon>Cyanobacteriota</taxon>
        <taxon>Cyanophyceae</taxon>
        <taxon>Oscillatoriophycideae</taxon>
        <taxon>Aerosakkonematales</taxon>
        <taxon>Aerosakkonemataceae</taxon>
        <taxon>Aerosakkonema</taxon>
    </lineage>
</organism>
<evidence type="ECO:0008006" key="3">
    <source>
        <dbReference type="Google" id="ProtNLM"/>
    </source>
</evidence>
<comment type="caution">
    <text evidence="1">The sequence shown here is derived from an EMBL/GenBank/DDBJ whole genome shotgun (WGS) entry which is preliminary data.</text>
</comment>
<accession>A0A926VEL3</accession>
<sequence>MNISIVGDRVKLELEWYEQLWAFTLNKIWEIPLSHITSATSAEPQSSWSEIRAPGTSLPGVIKAGTYYSRRGKEFWYVTKDRDYLTLELQDESYKRIILTIDDSEAWVARINQSKIS</sequence>
<dbReference type="EMBL" id="JACJPW010000034">
    <property type="protein sequence ID" value="MBD2182323.1"/>
    <property type="molecule type" value="Genomic_DNA"/>
</dbReference>
<dbReference type="Proteomes" id="UP000641646">
    <property type="component" value="Unassembled WGS sequence"/>
</dbReference>
<protein>
    <recommendedName>
        <fullName evidence="3">Bacterial Pleckstrin homology domain-containing protein</fullName>
    </recommendedName>
</protein>
<evidence type="ECO:0000313" key="2">
    <source>
        <dbReference type="Proteomes" id="UP000641646"/>
    </source>
</evidence>
<keyword evidence="2" id="KW-1185">Reference proteome</keyword>
<proteinExistence type="predicted"/>
<dbReference type="AlphaFoldDB" id="A0A926VEL3"/>
<evidence type="ECO:0000313" key="1">
    <source>
        <dbReference type="EMBL" id="MBD2182323.1"/>
    </source>
</evidence>
<name>A0A926VEL3_9CYAN</name>
<reference evidence="1" key="2">
    <citation type="submission" date="2020-08" db="EMBL/GenBank/DDBJ databases">
        <authorList>
            <person name="Chen M."/>
            <person name="Teng W."/>
            <person name="Zhao L."/>
            <person name="Hu C."/>
            <person name="Zhou Y."/>
            <person name="Han B."/>
            <person name="Song L."/>
            <person name="Shu W."/>
        </authorList>
    </citation>
    <scope>NUCLEOTIDE SEQUENCE</scope>
    <source>
        <strain evidence="1">FACHB-1375</strain>
    </source>
</reference>
<dbReference type="RefSeq" id="WP_190465132.1">
    <property type="nucleotide sequence ID" value="NZ_JACJPW010000034.1"/>
</dbReference>
<gene>
    <name evidence="1" type="ORF">H6G03_14675</name>
</gene>
<reference evidence="1" key="1">
    <citation type="journal article" date="2015" name="ISME J.">
        <title>Draft Genome Sequence of Streptomyces incarnatus NRRL8089, which Produces the Nucleoside Antibiotic Sinefungin.</title>
        <authorList>
            <person name="Oshima K."/>
            <person name="Hattori M."/>
            <person name="Shimizu H."/>
            <person name="Fukuda K."/>
            <person name="Nemoto M."/>
            <person name="Inagaki K."/>
            <person name="Tamura T."/>
        </authorList>
    </citation>
    <scope>NUCLEOTIDE SEQUENCE</scope>
    <source>
        <strain evidence="1">FACHB-1375</strain>
    </source>
</reference>